<feature type="region of interest" description="Disordered" evidence="1">
    <location>
        <begin position="1"/>
        <end position="21"/>
    </location>
</feature>
<evidence type="ECO:0000256" key="1">
    <source>
        <dbReference type="SAM" id="MobiDB-lite"/>
    </source>
</evidence>
<reference evidence="3" key="1">
    <citation type="submission" date="2016-06" db="EMBL/GenBank/DDBJ databases">
        <title>Parallel loss of symbiosis genes in relatives of nitrogen-fixing non-legume Parasponia.</title>
        <authorList>
            <person name="Van Velzen R."/>
            <person name="Holmer R."/>
            <person name="Bu F."/>
            <person name="Rutten L."/>
            <person name="Van Zeijl A."/>
            <person name="Liu W."/>
            <person name="Santuari L."/>
            <person name="Cao Q."/>
            <person name="Sharma T."/>
            <person name="Shen D."/>
            <person name="Roswanjaya Y."/>
            <person name="Wardhani T."/>
            <person name="Kalhor M.S."/>
            <person name="Jansen J."/>
            <person name="Van den Hoogen J."/>
            <person name="Gungor B."/>
            <person name="Hartog M."/>
            <person name="Hontelez J."/>
            <person name="Verver J."/>
            <person name="Yang W.-C."/>
            <person name="Schijlen E."/>
            <person name="Repin R."/>
            <person name="Schilthuizen M."/>
            <person name="Schranz E."/>
            <person name="Heidstra R."/>
            <person name="Miyata K."/>
            <person name="Fedorova E."/>
            <person name="Kohlen W."/>
            <person name="Bisseling T."/>
            <person name="Smit S."/>
            <person name="Geurts R."/>
        </authorList>
    </citation>
    <scope>NUCLEOTIDE SEQUENCE [LARGE SCALE GENOMIC DNA]</scope>
    <source>
        <strain evidence="3">cv. WU1-14</strain>
    </source>
</reference>
<dbReference type="OrthoDB" id="10378647at2759"/>
<comment type="caution">
    <text evidence="2">The sequence shown here is derived from an EMBL/GenBank/DDBJ whole genome shotgun (WGS) entry which is preliminary data.</text>
</comment>
<organism evidence="2 3">
    <name type="scientific">Parasponia andersonii</name>
    <name type="common">Sponia andersonii</name>
    <dbReference type="NCBI Taxonomy" id="3476"/>
    <lineage>
        <taxon>Eukaryota</taxon>
        <taxon>Viridiplantae</taxon>
        <taxon>Streptophyta</taxon>
        <taxon>Embryophyta</taxon>
        <taxon>Tracheophyta</taxon>
        <taxon>Spermatophyta</taxon>
        <taxon>Magnoliopsida</taxon>
        <taxon>eudicotyledons</taxon>
        <taxon>Gunneridae</taxon>
        <taxon>Pentapetalae</taxon>
        <taxon>rosids</taxon>
        <taxon>fabids</taxon>
        <taxon>Rosales</taxon>
        <taxon>Cannabaceae</taxon>
        <taxon>Parasponia</taxon>
    </lineage>
</organism>
<dbReference type="Proteomes" id="UP000237105">
    <property type="component" value="Unassembled WGS sequence"/>
</dbReference>
<name>A0A2P5C1H4_PARAD</name>
<dbReference type="EMBL" id="JXTB01000189">
    <property type="protein sequence ID" value="PON54845.1"/>
    <property type="molecule type" value="Genomic_DNA"/>
</dbReference>
<dbReference type="AlphaFoldDB" id="A0A2P5C1H4"/>
<sequence length="66" mass="7688">MTSGNQTLDNRDAADPNSDFRGFDRALSPWATILLSMLDHPCRWRRFRRLEFSKDDDDNDVKDGDN</sequence>
<gene>
    <name evidence="2" type="ORF">PanWU01x14_192110</name>
</gene>
<proteinExistence type="predicted"/>
<keyword evidence="3" id="KW-1185">Reference proteome</keyword>
<protein>
    <submittedName>
        <fullName evidence="2">Uncharacterized protein</fullName>
    </submittedName>
</protein>
<evidence type="ECO:0000313" key="2">
    <source>
        <dbReference type="EMBL" id="PON54845.1"/>
    </source>
</evidence>
<evidence type="ECO:0000313" key="3">
    <source>
        <dbReference type="Proteomes" id="UP000237105"/>
    </source>
</evidence>
<accession>A0A2P5C1H4</accession>